<gene>
    <name evidence="1" type="ORF">HNQ60_001806</name>
</gene>
<keyword evidence="2" id="KW-1185">Reference proteome</keyword>
<name>A0A841HL27_9GAMM</name>
<comment type="caution">
    <text evidence="1">The sequence shown here is derived from an EMBL/GenBank/DDBJ whole genome shotgun (WGS) entry which is preliminary data.</text>
</comment>
<dbReference type="AlphaFoldDB" id="A0A841HL27"/>
<reference evidence="1 2" key="1">
    <citation type="submission" date="2020-08" db="EMBL/GenBank/DDBJ databases">
        <title>Genomic Encyclopedia of Type Strains, Phase IV (KMG-IV): sequencing the most valuable type-strain genomes for metagenomic binning, comparative biology and taxonomic classification.</title>
        <authorList>
            <person name="Goeker M."/>
        </authorList>
    </citation>
    <scope>NUCLEOTIDE SEQUENCE [LARGE SCALE GENOMIC DNA]</scope>
    <source>
        <strain evidence="1 2">DSM 26723</strain>
    </source>
</reference>
<evidence type="ECO:0000313" key="2">
    <source>
        <dbReference type="Proteomes" id="UP000588068"/>
    </source>
</evidence>
<sequence>MTTKKRWQQHLNNLMGSSMDPVVYALRWARDPRCIQNGSGHRRVGRVMSLGSSPVCALWAGATRRAWE</sequence>
<dbReference type="EMBL" id="JACHHZ010000002">
    <property type="protein sequence ID" value="MBB6092928.1"/>
    <property type="molecule type" value="Genomic_DNA"/>
</dbReference>
<dbReference type="RefSeq" id="WP_184330815.1">
    <property type="nucleotide sequence ID" value="NZ_JACHHZ010000002.1"/>
</dbReference>
<protein>
    <submittedName>
        <fullName evidence="1">Uncharacterized protein</fullName>
    </submittedName>
</protein>
<proteinExistence type="predicted"/>
<accession>A0A841HL27</accession>
<dbReference type="Proteomes" id="UP000588068">
    <property type="component" value="Unassembled WGS sequence"/>
</dbReference>
<evidence type="ECO:0000313" key="1">
    <source>
        <dbReference type="EMBL" id="MBB6092928.1"/>
    </source>
</evidence>
<organism evidence="1 2">
    <name type="scientific">Povalibacter uvarum</name>
    <dbReference type="NCBI Taxonomy" id="732238"/>
    <lineage>
        <taxon>Bacteria</taxon>
        <taxon>Pseudomonadati</taxon>
        <taxon>Pseudomonadota</taxon>
        <taxon>Gammaproteobacteria</taxon>
        <taxon>Steroidobacterales</taxon>
        <taxon>Steroidobacteraceae</taxon>
        <taxon>Povalibacter</taxon>
    </lineage>
</organism>